<evidence type="ECO:0000259" key="1">
    <source>
        <dbReference type="Pfam" id="PF04149"/>
    </source>
</evidence>
<comment type="caution">
    <text evidence="2">The sequence shown here is derived from an EMBL/GenBank/DDBJ whole genome shotgun (WGS) entry which is preliminary data.</text>
</comment>
<gene>
    <name evidence="2" type="ORF">MF672_049345</name>
</gene>
<feature type="domain" description="DUF397" evidence="1">
    <location>
        <begin position="16"/>
        <end position="58"/>
    </location>
</feature>
<accession>A0ABT0GBJ8</accession>
<evidence type="ECO:0000313" key="2">
    <source>
        <dbReference type="EMBL" id="MCK2221763.1"/>
    </source>
</evidence>
<organism evidence="2 3">
    <name type="scientific">Actinomadura luzonensis</name>
    <dbReference type="NCBI Taxonomy" id="2805427"/>
    <lineage>
        <taxon>Bacteria</taxon>
        <taxon>Bacillati</taxon>
        <taxon>Actinomycetota</taxon>
        <taxon>Actinomycetes</taxon>
        <taxon>Streptosporangiales</taxon>
        <taxon>Thermomonosporaceae</taxon>
        <taxon>Actinomadura</taxon>
    </lineage>
</organism>
<name>A0ABT0GBJ8_9ACTN</name>
<evidence type="ECO:0000313" key="3">
    <source>
        <dbReference type="Proteomes" id="UP001317259"/>
    </source>
</evidence>
<dbReference type="InterPro" id="IPR007278">
    <property type="entry name" value="DUF397"/>
</dbReference>
<dbReference type="RefSeq" id="WP_242376242.1">
    <property type="nucleotide sequence ID" value="NZ_JAKRKC020000003.1"/>
</dbReference>
<proteinExistence type="predicted"/>
<keyword evidence="3" id="KW-1185">Reference proteome</keyword>
<sequence length="71" mass="7907">MTRPPALDRVEWHRCTNGDCVEVAVLDGKVWVRDSQDASGAVLPFTFDEWSAFLTGVRDGRFDLERLAPGA</sequence>
<dbReference type="EMBL" id="JAKRKC020000003">
    <property type="protein sequence ID" value="MCK2221763.1"/>
    <property type="molecule type" value="Genomic_DNA"/>
</dbReference>
<dbReference type="Proteomes" id="UP001317259">
    <property type="component" value="Unassembled WGS sequence"/>
</dbReference>
<reference evidence="2 3" key="1">
    <citation type="submission" date="2022-04" db="EMBL/GenBank/DDBJ databases">
        <title>Genome draft of Actinomadura sp. ATCC 31491.</title>
        <authorList>
            <person name="Shi X."/>
            <person name="Du Y."/>
        </authorList>
    </citation>
    <scope>NUCLEOTIDE SEQUENCE [LARGE SCALE GENOMIC DNA]</scope>
    <source>
        <strain evidence="2 3">ATCC 31491</strain>
    </source>
</reference>
<protein>
    <submittedName>
        <fullName evidence="2">DUF397 domain-containing protein</fullName>
    </submittedName>
</protein>
<dbReference type="Pfam" id="PF04149">
    <property type="entry name" value="DUF397"/>
    <property type="match status" value="1"/>
</dbReference>